<evidence type="ECO:0000256" key="1">
    <source>
        <dbReference type="ARBA" id="ARBA00004571"/>
    </source>
</evidence>
<dbReference type="Proteomes" id="UP000318370">
    <property type="component" value="Unassembled WGS sequence"/>
</dbReference>
<dbReference type="GO" id="GO:0009297">
    <property type="term" value="P:pilus assembly"/>
    <property type="evidence" value="ECO:0007669"/>
    <property type="project" value="InterPro"/>
</dbReference>
<keyword evidence="5 9" id="KW-0812">Transmembrane</keyword>
<evidence type="ECO:0000256" key="7">
    <source>
        <dbReference type="ARBA" id="ARBA00023136"/>
    </source>
</evidence>
<keyword evidence="6 11" id="KW-0732">Signal</keyword>
<evidence type="ECO:0000313" key="14">
    <source>
        <dbReference type="EMBL" id="VUS92029.1"/>
    </source>
</evidence>
<proteinExistence type="inferred from homology"/>
<dbReference type="Gene3D" id="3.10.20.410">
    <property type="match status" value="1"/>
</dbReference>
<reference evidence="14 15" key="1">
    <citation type="submission" date="2019-07" db="EMBL/GenBank/DDBJ databases">
        <authorList>
            <person name="Brisse S."/>
            <person name="Rodrigues C."/>
            <person name="Thorpe H."/>
        </authorList>
    </citation>
    <scope>NUCLEOTIDE SEQUENCE [LARGE SCALE GENOMIC DNA]</scope>
    <source>
        <strain evidence="14">SB6408</strain>
    </source>
</reference>
<dbReference type="SUPFAM" id="SSF141729">
    <property type="entry name" value="FimD N-terminal domain-like"/>
    <property type="match status" value="1"/>
</dbReference>
<dbReference type="GO" id="GO:0015473">
    <property type="term" value="F:fimbrial usher porin activity"/>
    <property type="evidence" value="ECO:0007669"/>
    <property type="project" value="InterPro"/>
</dbReference>
<gene>
    <name evidence="14" type="primary">papC_3</name>
    <name evidence="14" type="ORF">SB6408_05755</name>
</gene>
<dbReference type="Pfam" id="PF13953">
    <property type="entry name" value="PapC_C"/>
    <property type="match status" value="1"/>
</dbReference>
<dbReference type="InterPro" id="IPR018030">
    <property type="entry name" value="Fimbrial_membr_usher_CS"/>
</dbReference>
<evidence type="ECO:0000256" key="3">
    <source>
        <dbReference type="ARBA" id="ARBA00022448"/>
    </source>
</evidence>
<keyword evidence="8 9" id="KW-0998">Cell outer membrane</keyword>
<keyword evidence="3 9" id="KW-0813">Transport</keyword>
<sequence length="889" mass="98917">MSHYSSFRLRALTVCVALALSGGVNNCYAEDAIQFNTEFLDVKDGAKLDLNRFSRKGYIMPGKYTLQVMVNQSQITQESIITYTAEENDKNNSYPCLSPELVAQFGLKPELVEKLRWIKSGACLQPNQLEGIETQTDLGKSTLTVIIPQAYLQYSDKDWDPPSRWDDGIAGVLFDYNVNSQWQHPEHQAGDQYDVSGNGTLGANLGPWRFRADWQASYRHEDADKSDDDISQHSSAQTDRNWDWSRYYAYRAIPSLGAQLKFGEDALTSDIFDSFNYIGSSLITDDQMLPPNLRGYAPDISGVARTNAKVTISQQGRVIHESQVPAGPFRIQDLNEAVSGDLHVRIEEQNGQVQEYDVSTASIPYLTRPGQLRYKVAVGRPQDWDHNLQGSLFATGEASWGITNGWSLYGGGIGEENYQALAIGVGRDMAALGALSLDLTHSRAKVPEGSEYGDGILHGNSFRASYAKDFDDIDSRLTFAGYRFSEENYMTMDEYLDTQNTDSNLIRTGHDKEMYTLTYSQNLADINVNAYVNFTHRTYWNRPSEDSYNLTVSHYFDLGDVRNISLSVNGYRNEYDDETDDGVFISLSVPWGNDRTLSYNGSFSGDDNSNQVGYYERLDDRNNYQLNVGHGNEGAMMDGYYRHTADFADIDASMNYQEGEYVSGGLSLQGGATLTAQGGALHRTGVNGGTRLLVDVDQLADIPVGGYDTPVYTNYFGKAVLTDVNDYYRNQVRIDLTQLPENAEAINSVAQATLTEGAIGYRHMEVISGEKAMAVIRMFNGEFPPFGAEVRNERQQQVGIVDSDGSVYLAGVNVGERMQVIWDERPQCEIRLPTPLPKDLYSGLLLPCQSDDPSLTSPPAQPVKPLLQQQTRLAPSPEPEALSSRNPLN</sequence>
<dbReference type="Gene3D" id="2.60.40.2610">
    <property type="entry name" value="Outer membrane usher protein FimD, plug domain"/>
    <property type="match status" value="1"/>
</dbReference>
<dbReference type="PANTHER" id="PTHR30451:SF10">
    <property type="entry name" value="OUTER MEMBRANE USHER PROTEIN YFCU-RELATED"/>
    <property type="match status" value="1"/>
</dbReference>
<comment type="subcellular location">
    <subcellularLocation>
        <location evidence="1 9">Cell outer membrane</location>
        <topology evidence="1 9">Multi-pass membrane protein</topology>
    </subcellularLocation>
</comment>
<evidence type="ECO:0000256" key="11">
    <source>
        <dbReference type="SAM" id="SignalP"/>
    </source>
</evidence>
<dbReference type="InterPro" id="IPR000015">
    <property type="entry name" value="Fimb_usher"/>
</dbReference>
<accession>A0A564MDS2</accession>
<protein>
    <submittedName>
        <fullName evidence="14">Outer membrane usher protein PapC</fullName>
    </submittedName>
</protein>
<evidence type="ECO:0000313" key="15">
    <source>
        <dbReference type="Proteomes" id="UP000318370"/>
    </source>
</evidence>
<dbReference type="FunFam" id="2.60.40.3110:FF:000001">
    <property type="entry name" value="Putative fimbrial outer membrane usher"/>
    <property type="match status" value="1"/>
</dbReference>
<dbReference type="Pfam" id="PF00577">
    <property type="entry name" value="Usher"/>
    <property type="match status" value="1"/>
</dbReference>
<evidence type="ECO:0000256" key="4">
    <source>
        <dbReference type="ARBA" id="ARBA00022452"/>
    </source>
</evidence>
<dbReference type="NCBIfam" id="NF011812">
    <property type="entry name" value="PRK15284.1"/>
    <property type="match status" value="1"/>
</dbReference>
<evidence type="ECO:0000256" key="2">
    <source>
        <dbReference type="ARBA" id="ARBA00008064"/>
    </source>
</evidence>
<keyword evidence="9" id="KW-1029">Fimbrium biogenesis</keyword>
<dbReference type="PROSITE" id="PS01151">
    <property type="entry name" value="FIMBRIAL_USHER"/>
    <property type="match status" value="1"/>
</dbReference>
<dbReference type="Pfam" id="PF13954">
    <property type="entry name" value="PapC_N"/>
    <property type="match status" value="1"/>
</dbReference>
<evidence type="ECO:0000259" key="12">
    <source>
        <dbReference type="Pfam" id="PF13953"/>
    </source>
</evidence>
<dbReference type="InterPro" id="IPR043142">
    <property type="entry name" value="PapC-like_C_sf"/>
</dbReference>
<organism evidence="14 15">
    <name type="scientific">Klebsiella spallanzanii</name>
    <dbReference type="NCBI Taxonomy" id="2587528"/>
    <lineage>
        <taxon>Bacteria</taxon>
        <taxon>Pseudomonadati</taxon>
        <taxon>Pseudomonadota</taxon>
        <taxon>Gammaproteobacteria</taxon>
        <taxon>Enterobacterales</taxon>
        <taxon>Enterobacteriaceae</taxon>
        <taxon>Klebsiella/Raoultella group</taxon>
        <taxon>Klebsiella</taxon>
    </lineage>
</organism>
<evidence type="ECO:0000256" key="8">
    <source>
        <dbReference type="ARBA" id="ARBA00023237"/>
    </source>
</evidence>
<evidence type="ECO:0000256" key="10">
    <source>
        <dbReference type="SAM" id="MobiDB-lite"/>
    </source>
</evidence>
<feature type="region of interest" description="Disordered" evidence="10">
    <location>
        <begin position="851"/>
        <end position="889"/>
    </location>
</feature>
<evidence type="ECO:0000256" key="9">
    <source>
        <dbReference type="RuleBase" id="RU003884"/>
    </source>
</evidence>
<dbReference type="InterPro" id="IPR025949">
    <property type="entry name" value="PapC-like_C"/>
</dbReference>
<dbReference type="AlphaFoldDB" id="A0A564MDS2"/>
<feature type="signal peptide" evidence="11">
    <location>
        <begin position="1"/>
        <end position="29"/>
    </location>
</feature>
<feature type="domain" description="PapC N-terminal" evidence="13">
    <location>
        <begin position="34"/>
        <end position="179"/>
    </location>
</feature>
<dbReference type="Gene3D" id="2.60.40.3110">
    <property type="match status" value="1"/>
</dbReference>
<dbReference type="GO" id="GO:0009279">
    <property type="term" value="C:cell outer membrane"/>
    <property type="evidence" value="ECO:0007669"/>
    <property type="project" value="UniProtKB-SubCell"/>
</dbReference>
<evidence type="ECO:0000256" key="6">
    <source>
        <dbReference type="ARBA" id="ARBA00022729"/>
    </source>
</evidence>
<dbReference type="Gene3D" id="2.60.40.2070">
    <property type="match status" value="1"/>
</dbReference>
<comment type="similarity">
    <text evidence="2 9">Belongs to the fimbrial export usher family.</text>
</comment>
<feature type="chain" id="PRO_5021981678" evidence="11">
    <location>
        <begin position="30"/>
        <end position="889"/>
    </location>
</feature>
<keyword evidence="4" id="KW-1134">Transmembrane beta strand</keyword>
<dbReference type="InterPro" id="IPR042186">
    <property type="entry name" value="FimD_plug_dom"/>
</dbReference>
<keyword evidence="7 9" id="KW-0472">Membrane</keyword>
<feature type="domain" description="PapC-like C-terminal" evidence="12">
    <location>
        <begin position="776"/>
        <end position="832"/>
    </location>
</feature>
<dbReference type="RefSeq" id="WP_142463576.1">
    <property type="nucleotide sequence ID" value="NZ_CABGHF010000027.1"/>
</dbReference>
<dbReference type="InterPro" id="IPR025885">
    <property type="entry name" value="PapC_N"/>
</dbReference>
<evidence type="ECO:0000256" key="5">
    <source>
        <dbReference type="ARBA" id="ARBA00022692"/>
    </source>
</evidence>
<dbReference type="EMBL" id="CABGHF010000027">
    <property type="protein sequence ID" value="VUS92029.1"/>
    <property type="molecule type" value="Genomic_DNA"/>
</dbReference>
<dbReference type="InterPro" id="IPR037224">
    <property type="entry name" value="PapC_N_sf"/>
</dbReference>
<evidence type="ECO:0000259" key="13">
    <source>
        <dbReference type="Pfam" id="PF13954"/>
    </source>
</evidence>
<name>A0A564MDS2_9ENTR</name>
<dbReference type="PANTHER" id="PTHR30451">
    <property type="entry name" value="OUTER MEMBRANE USHER PROTEIN"/>
    <property type="match status" value="1"/>
</dbReference>